<dbReference type="EC" id="2.7.13.3" evidence="2"/>
<dbReference type="GO" id="GO:0005524">
    <property type="term" value="F:ATP binding"/>
    <property type="evidence" value="ECO:0007669"/>
    <property type="project" value="UniProtKB-KW"/>
</dbReference>
<dbReference type="Gene3D" id="3.30.565.10">
    <property type="entry name" value="Histidine kinase-like ATPase, C-terminal domain"/>
    <property type="match status" value="2"/>
</dbReference>
<dbReference type="EMBL" id="WWCR01000004">
    <property type="protein sequence ID" value="MYM71762.1"/>
    <property type="molecule type" value="Genomic_DNA"/>
</dbReference>
<dbReference type="AlphaFoldDB" id="A0A7X4GZT5"/>
<accession>A0A7X4GZT5</accession>
<evidence type="ECO:0000256" key="1">
    <source>
        <dbReference type="ARBA" id="ARBA00000085"/>
    </source>
</evidence>
<dbReference type="Pfam" id="PF13589">
    <property type="entry name" value="HATPase_c_3"/>
    <property type="match status" value="1"/>
</dbReference>
<dbReference type="SUPFAM" id="SSF55874">
    <property type="entry name" value="ATPase domain of HSP90 chaperone/DNA topoisomerase II/histidine kinase"/>
    <property type="match status" value="2"/>
</dbReference>
<dbReference type="Proteomes" id="UP000469734">
    <property type="component" value="Unassembled WGS sequence"/>
</dbReference>
<evidence type="ECO:0000256" key="6">
    <source>
        <dbReference type="ARBA" id="ARBA00022840"/>
    </source>
</evidence>
<evidence type="ECO:0000313" key="9">
    <source>
        <dbReference type="EMBL" id="MYM71762.1"/>
    </source>
</evidence>
<keyword evidence="4" id="KW-0547">Nucleotide-binding</keyword>
<dbReference type="PANTHER" id="PTHR44936:SF10">
    <property type="entry name" value="SENSOR PROTEIN RSTB"/>
    <property type="match status" value="1"/>
</dbReference>
<protein>
    <recommendedName>
        <fullName evidence="2">histidine kinase</fullName>
        <ecNumber evidence="2">2.7.13.3</ecNumber>
    </recommendedName>
</protein>
<comment type="caution">
    <text evidence="9">The sequence shown here is derived from an EMBL/GenBank/DDBJ whole genome shotgun (WGS) entry which is preliminary data.</text>
</comment>
<name>A0A7X4GZT5_9BURK</name>
<evidence type="ECO:0000256" key="2">
    <source>
        <dbReference type="ARBA" id="ARBA00012438"/>
    </source>
</evidence>
<dbReference type="Pfam" id="PF02518">
    <property type="entry name" value="HATPase_c"/>
    <property type="match status" value="1"/>
</dbReference>
<dbReference type="PRINTS" id="PR00344">
    <property type="entry name" value="BCTRLSENSOR"/>
</dbReference>
<evidence type="ECO:0000256" key="7">
    <source>
        <dbReference type="SAM" id="MobiDB-lite"/>
    </source>
</evidence>
<keyword evidence="3" id="KW-0808">Transferase</keyword>
<keyword evidence="6" id="KW-0067">ATP-binding</keyword>
<dbReference type="InterPro" id="IPR050980">
    <property type="entry name" value="2C_sensor_his_kinase"/>
</dbReference>
<proteinExistence type="predicted"/>
<evidence type="ECO:0000256" key="4">
    <source>
        <dbReference type="ARBA" id="ARBA00022741"/>
    </source>
</evidence>
<dbReference type="SMART" id="SM00387">
    <property type="entry name" value="HATPase_c"/>
    <property type="match status" value="1"/>
</dbReference>
<evidence type="ECO:0000259" key="8">
    <source>
        <dbReference type="PROSITE" id="PS50109"/>
    </source>
</evidence>
<comment type="catalytic activity">
    <reaction evidence="1">
        <text>ATP + protein L-histidine = ADP + protein N-phospho-L-histidine.</text>
        <dbReference type="EC" id="2.7.13.3"/>
    </reaction>
</comment>
<dbReference type="PANTHER" id="PTHR44936">
    <property type="entry name" value="SENSOR PROTEIN CREC"/>
    <property type="match status" value="1"/>
</dbReference>
<keyword evidence="5" id="KW-0418">Kinase</keyword>
<evidence type="ECO:0000256" key="3">
    <source>
        <dbReference type="ARBA" id="ARBA00022679"/>
    </source>
</evidence>
<dbReference type="RefSeq" id="WP_161049402.1">
    <property type="nucleotide sequence ID" value="NZ_WWCR01000004.1"/>
</dbReference>
<feature type="domain" description="Histidine kinase" evidence="8">
    <location>
        <begin position="557"/>
        <end position="788"/>
    </location>
</feature>
<dbReference type="InterPro" id="IPR036890">
    <property type="entry name" value="HATPase_C_sf"/>
</dbReference>
<reference evidence="9 10" key="1">
    <citation type="submission" date="2019-12" db="EMBL/GenBank/DDBJ databases">
        <title>Novel species isolated from a subtropical stream in China.</title>
        <authorList>
            <person name="Lu H."/>
        </authorList>
    </citation>
    <scope>NUCLEOTIDE SEQUENCE [LARGE SCALE GENOMIC DNA]</scope>
    <source>
        <strain evidence="9 10">FT134W</strain>
    </source>
</reference>
<feature type="region of interest" description="Disordered" evidence="7">
    <location>
        <begin position="469"/>
        <end position="506"/>
    </location>
</feature>
<dbReference type="GO" id="GO:0004673">
    <property type="term" value="F:protein histidine kinase activity"/>
    <property type="evidence" value="ECO:0007669"/>
    <property type="project" value="UniProtKB-EC"/>
</dbReference>
<evidence type="ECO:0000313" key="10">
    <source>
        <dbReference type="Proteomes" id="UP000469734"/>
    </source>
</evidence>
<organism evidence="9 10">
    <name type="scientific">Duganella margarita</name>
    <dbReference type="NCBI Taxonomy" id="2692170"/>
    <lineage>
        <taxon>Bacteria</taxon>
        <taxon>Pseudomonadati</taxon>
        <taxon>Pseudomonadota</taxon>
        <taxon>Betaproteobacteria</taxon>
        <taxon>Burkholderiales</taxon>
        <taxon>Oxalobacteraceae</taxon>
        <taxon>Telluria group</taxon>
        <taxon>Duganella</taxon>
    </lineage>
</organism>
<gene>
    <name evidence="9" type="ORF">GTP56_06060</name>
</gene>
<dbReference type="PROSITE" id="PS50109">
    <property type="entry name" value="HIS_KIN"/>
    <property type="match status" value="1"/>
</dbReference>
<evidence type="ECO:0000256" key="5">
    <source>
        <dbReference type="ARBA" id="ARBA00022777"/>
    </source>
</evidence>
<sequence>MSESEFLRKTIASELEKAQPNWHLIERLSRDEVDSSEDAVRFSVDAGHIQRLGLELVAKQETALAELVKNAYDADATKVTIFFRNHDRVGGQLLIQDDGLGMTLEVVRDSWMRLSTAHKKNAPTSPRYHRLRAGRKGIGRFAVQRLGQMLTLETEVKGSADGLRVSFDWDSDFESGLNLHDIFNRIEHYSKPAEREGTKLFINGLRETWSEAALNRVWKMILSLQSPFSAFRLATAPSPDYVDPGFEVLVNGKSTRARESELSMDSAFLQHAVAVITGGVDANGAATVRVVSERLGFDETNSLEGEFLLTGPFTFEARYFIYLPEVLSGLSVSIAKSMGAEFGGIRIYRNGFRVAPYGERSDDWLRLDRDTSRRTIILPANNVNFFGQVVLSREENPNFEETSSREGLIENEAFEELRGVVRTMLEWSFKRVASYRNRKQTASQKGFVSSARPRKPSEVLENLYAAVENAPPENPQSAIPEVSDRNGEGGGANAEGQGSPTPTPFKSTQVAAALHAIEQAREEAIKWETEVELRAAAALQYEEMLRILASLGLSISVFGHEIKGIRGSVGAHLAVLSAQASAISSDAEAPLTKSVNGLKNVTGRMFDLGGYIAGLMSNTESRELKSVSLKGAIERFHEQFAQYLNRQAITFTWKVIPEHLRTVEMHASELDSVLLNFLTNSIKSMRAAKVSSRKVKVTARQDGDFVVLSFEDNGLGIAEAERERIFDAFYTTAVRLDADDALAGPGTGLGLRIVSDIASSYGGGVSVETPTEDYTCNIEFRVRAAKQRGVDDGL</sequence>
<dbReference type="InterPro" id="IPR004358">
    <property type="entry name" value="Sig_transdc_His_kin-like_C"/>
</dbReference>
<dbReference type="InterPro" id="IPR003594">
    <property type="entry name" value="HATPase_dom"/>
</dbReference>
<dbReference type="InterPro" id="IPR005467">
    <property type="entry name" value="His_kinase_dom"/>
</dbReference>